<gene>
    <name evidence="4" type="ORF">FPL22_16305</name>
</gene>
<sequence>MSSLLRPVFAAVWVLGFLSTGASAQTPFPALDEIQEASPLTSSRETRYDFTSKITGRTYRLMIAAPYNLDPAKSYPVVYILDGYWYFRPAVDFTTEAGDRLQSAIIVGIGYPTEDYKSHCDLRSLDLSVPADPANTPGKSEPGDCDAFLQMIQDEIKPFVEKKLPVDKSKQTLYGKSFGGITVLRQLFRNPDAYQTYVSASPAIFWNNRAVLADEATFTQKAKTGTLKLKLLLTTAEGEQYRGTDPKQLEWASSSRMIDNASELADRLKVLDPEHVTVDYTLFPKESHFSVSLACLGRGLSFALPPEHK</sequence>
<comment type="similarity">
    <text evidence="1">Belongs to the esterase D family.</text>
</comment>
<evidence type="ECO:0000256" key="2">
    <source>
        <dbReference type="ARBA" id="ARBA00022801"/>
    </source>
</evidence>
<dbReference type="GO" id="GO:0016788">
    <property type="term" value="F:hydrolase activity, acting on ester bonds"/>
    <property type="evidence" value="ECO:0007669"/>
    <property type="project" value="TreeGrafter"/>
</dbReference>
<dbReference type="RefSeq" id="WP_144354093.1">
    <property type="nucleotide sequence ID" value="NZ_CBCRVV010000004.1"/>
</dbReference>
<dbReference type="AlphaFoldDB" id="A0A556QGR3"/>
<dbReference type="SUPFAM" id="SSF53474">
    <property type="entry name" value="alpha/beta-Hydrolases"/>
    <property type="match status" value="1"/>
</dbReference>
<comment type="caution">
    <text evidence="4">The sequence shown here is derived from an EMBL/GenBank/DDBJ whole genome shotgun (WGS) entry which is preliminary data.</text>
</comment>
<dbReference type="PANTHER" id="PTHR40841:SF2">
    <property type="entry name" value="SIDEROPHORE-DEGRADING ESTERASE (EUROFUNG)"/>
    <property type="match status" value="1"/>
</dbReference>
<evidence type="ECO:0000313" key="5">
    <source>
        <dbReference type="Proteomes" id="UP000315648"/>
    </source>
</evidence>
<protein>
    <submittedName>
        <fullName evidence="4">Alpha/beta hydrolase</fullName>
    </submittedName>
</protein>
<dbReference type="InterPro" id="IPR052558">
    <property type="entry name" value="Siderophore_Hydrolase_D"/>
</dbReference>
<dbReference type="InterPro" id="IPR000801">
    <property type="entry name" value="Esterase-like"/>
</dbReference>
<evidence type="ECO:0000256" key="3">
    <source>
        <dbReference type="SAM" id="SignalP"/>
    </source>
</evidence>
<dbReference type="Proteomes" id="UP000315648">
    <property type="component" value="Unassembled WGS sequence"/>
</dbReference>
<dbReference type="PANTHER" id="PTHR40841">
    <property type="entry name" value="SIDEROPHORE TRIACETYLFUSARININE C ESTERASE"/>
    <property type="match status" value="1"/>
</dbReference>
<feature type="signal peptide" evidence="3">
    <location>
        <begin position="1"/>
        <end position="24"/>
    </location>
</feature>
<name>A0A556QGR3_9BACT</name>
<organism evidence="4 5">
    <name type="scientific">Rariglobus hedericola</name>
    <dbReference type="NCBI Taxonomy" id="2597822"/>
    <lineage>
        <taxon>Bacteria</taxon>
        <taxon>Pseudomonadati</taxon>
        <taxon>Verrucomicrobiota</taxon>
        <taxon>Opitutia</taxon>
        <taxon>Opitutales</taxon>
        <taxon>Opitutaceae</taxon>
        <taxon>Rariglobus</taxon>
    </lineage>
</organism>
<keyword evidence="2 4" id="KW-0378">Hydrolase</keyword>
<dbReference type="InterPro" id="IPR029058">
    <property type="entry name" value="AB_hydrolase_fold"/>
</dbReference>
<keyword evidence="3" id="KW-0732">Signal</keyword>
<proteinExistence type="inferred from homology"/>
<dbReference type="Pfam" id="PF00756">
    <property type="entry name" value="Esterase"/>
    <property type="match status" value="1"/>
</dbReference>
<dbReference type="EMBL" id="VMBG01000003">
    <property type="protein sequence ID" value="TSJ75820.1"/>
    <property type="molecule type" value="Genomic_DNA"/>
</dbReference>
<reference evidence="4 5" key="1">
    <citation type="submission" date="2019-07" db="EMBL/GenBank/DDBJ databases">
        <title>Description of 53C-WASEF.</title>
        <authorList>
            <person name="Pitt A."/>
            <person name="Hahn M.W."/>
        </authorList>
    </citation>
    <scope>NUCLEOTIDE SEQUENCE [LARGE SCALE GENOMIC DNA]</scope>
    <source>
        <strain evidence="4 5">53C-WASEF</strain>
    </source>
</reference>
<accession>A0A556QGR3</accession>
<feature type="chain" id="PRO_5021899669" evidence="3">
    <location>
        <begin position="25"/>
        <end position="309"/>
    </location>
</feature>
<evidence type="ECO:0000313" key="4">
    <source>
        <dbReference type="EMBL" id="TSJ75820.1"/>
    </source>
</evidence>
<keyword evidence="5" id="KW-1185">Reference proteome</keyword>
<dbReference type="Gene3D" id="3.40.50.1820">
    <property type="entry name" value="alpha/beta hydrolase"/>
    <property type="match status" value="1"/>
</dbReference>
<dbReference type="OrthoDB" id="189232at2"/>
<evidence type="ECO:0000256" key="1">
    <source>
        <dbReference type="ARBA" id="ARBA00005622"/>
    </source>
</evidence>